<dbReference type="EMBL" id="MU004472">
    <property type="protein sequence ID" value="KAF2649946.1"/>
    <property type="molecule type" value="Genomic_DNA"/>
</dbReference>
<evidence type="ECO:0000313" key="3">
    <source>
        <dbReference type="Proteomes" id="UP000799324"/>
    </source>
</evidence>
<protein>
    <submittedName>
        <fullName evidence="2">Uncharacterized protein</fullName>
    </submittedName>
</protein>
<sequence>MDAFNSHSTPKSDPKPPKPKKSKKSYILGALDRGLDSLAGTNGLAYGIATSINSPVSQPSQPIRHPQPKPSREPTGARKVHSPNSNANSTNDSSKSCSSTGPENRPHNDKPRKSRDFIRGMLTGVSDSDPFGLPPSSKSTKHAHSSVNSSKESNQNSGSGDLRKFLTRTALEGVANANQGLPPHNPLVSHPTATPNTASRRETKTSAKSDSRVVATPRVPSGIESVPRVRRRASNDSLAETESLDGLLIERLEGMGFGRDIRGKGKGKGT</sequence>
<feature type="compositionally biased region" description="Low complexity" evidence="1">
    <location>
        <begin position="88"/>
        <end position="100"/>
    </location>
</feature>
<keyword evidence="3" id="KW-1185">Reference proteome</keyword>
<feature type="compositionally biased region" description="Basic and acidic residues" evidence="1">
    <location>
        <begin position="104"/>
        <end position="118"/>
    </location>
</feature>
<feature type="compositionally biased region" description="Polar residues" evidence="1">
    <location>
        <begin position="145"/>
        <end position="159"/>
    </location>
</feature>
<evidence type="ECO:0000256" key="1">
    <source>
        <dbReference type="SAM" id="MobiDB-lite"/>
    </source>
</evidence>
<proteinExistence type="predicted"/>
<dbReference type="Proteomes" id="UP000799324">
    <property type="component" value="Unassembled WGS sequence"/>
</dbReference>
<organism evidence="2 3">
    <name type="scientific">Lophiostoma macrostomum CBS 122681</name>
    <dbReference type="NCBI Taxonomy" id="1314788"/>
    <lineage>
        <taxon>Eukaryota</taxon>
        <taxon>Fungi</taxon>
        <taxon>Dikarya</taxon>
        <taxon>Ascomycota</taxon>
        <taxon>Pezizomycotina</taxon>
        <taxon>Dothideomycetes</taxon>
        <taxon>Pleosporomycetidae</taxon>
        <taxon>Pleosporales</taxon>
        <taxon>Lophiostomataceae</taxon>
        <taxon>Lophiostoma</taxon>
    </lineage>
</organism>
<feature type="compositionally biased region" description="Polar residues" evidence="1">
    <location>
        <begin position="52"/>
        <end position="61"/>
    </location>
</feature>
<feature type="region of interest" description="Disordered" evidence="1">
    <location>
        <begin position="1"/>
        <end position="28"/>
    </location>
</feature>
<reference evidence="2" key="1">
    <citation type="journal article" date="2020" name="Stud. Mycol.">
        <title>101 Dothideomycetes genomes: a test case for predicting lifestyles and emergence of pathogens.</title>
        <authorList>
            <person name="Haridas S."/>
            <person name="Albert R."/>
            <person name="Binder M."/>
            <person name="Bloem J."/>
            <person name="Labutti K."/>
            <person name="Salamov A."/>
            <person name="Andreopoulos B."/>
            <person name="Baker S."/>
            <person name="Barry K."/>
            <person name="Bills G."/>
            <person name="Bluhm B."/>
            <person name="Cannon C."/>
            <person name="Castanera R."/>
            <person name="Culley D."/>
            <person name="Daum C."/>
            <person name="Ezra D."/>
            <person name="Gonzalez J."/>
            <person name="Henrissat B."/>
            <person name="Kuo A."/>
            <person name="Liang C."/>
            <person name="Lipzen A."/>
            <person name="Lutzoni F."/>
            <person name="Magnuson J."/>
            <person name="Mondo S."/>
            <person name="Nolan M."/>
            <person name="Ohm R."/>
            <person name="Pangilinan J."/>
            <person name="Park H.-J."/>
            <person name="Ramirez L."/>
            <person name="Alfaro M."/>
            <person name="Sun H."/>
            <person name="Tritt A."/>
            <person name="Yoshinaga Y."/>
            <person name="Zwiers L.-H."/>
            <person name="Turgeon B."/>
            <person name="Goodwin S."/>
            <person name="Spatafora J."/>
            <person name="Crous P."/>
            <person name="Grigoriev I."/>
        </authorList>
    </citation>
    <scope>NUCLEOTIDE SEQUENCE</scope>
    <source>
        <strain evidence="2">CBS 122681</strain>
    </source>
</reference>
<evidence type="ECO:0000313" key="2">
    <source>
        <dbReference type="EMBL" id="KAF2649946.1"/>
    </source>
</evidence>
<gene>
    <name evidence="2" type="ORF">K491DRAFT_732753</name>
</gene>
<dbReference type="AlphaFoldDB" id="A0A6A6SQ21"/>
<feature type="compositionally biased region" description="Basic and acidic residues" evidence="1">
    <location>
        <begin position="199"/>
        <end position="211"/>
    </location>
</feature>
<feature type="region of interest" description="Disordered" evidence="1">
    <location>
        <begin position="52"/>
        <end position="239"/>
    </location>
</feature>
<accession>A0A6A6SQ21</accession>
<name>A0A6A6SQ21_9PLEO</name>